<dbReference type="KEGG" id="afla:FHG64_15760"/>
<keyword evidence="3" id="KW-1185">Reference proteome</keyword>
<evidence type="ECO:0000313" key="2">
    <source>
        <dbReference type="EMBL" id="QCY70729.1"/>
    </source>
</evidence>
<gene>
    <name evidence="2" type="ORF">FHG64_15760</name>
</gene>
<feature type="transmembrane region" description="Helical" evidence="1">
    <location>
        <begin position="131"/>
        <end position="149"/>
    </location>
</feature>
<dbReference type="EMBL" id="CP040812">
    <property type="protein sequence ID" value="QCY70729.1"/>
    <property type="molecule type" value="Genomic_DNA"/>
</dbReference>
<dbReference type="OrthoDB" id="1441444at2"/>
<evidence type="ECO:0000256" key="1">
    <source>
        <dbReference type="SAM" id="Phobius"/>
    </source>
</evidence>
<name>A0A5B7X5U3_9FLAO</name>
<organism evidence="2 3">
    <name type="scientific">Antarcticibacterium flavum</name>
    <dbReference type="NCBI Taxonomy" id="2058175"/>
    <lineage>
        <taxon>Bacteria</taxon>
        <taxon>Pseudomonadati</taxon>
        <taxon>Bacteroidota</taxon>
        <taxon>Flavobacteriia</taxon>
        <taxon>Flavobacteriales</taxon>
        <taxon>Flavobacteriaceae</taxon>
        <taxon>Antarcticibacterium</taxon>
    </lineage>
</organism>
<sequence>MIWLRLNRLEKKLAKRELSEHHAYRYLLFYLVLFITVATLPEITPYSTWSWDISRYILKLFITLGATYMVFRTNEKGDNRDFLKRYISLAFVIGIWVLLGVLLVRLLYKIILFVIPLDMFNLINNLISADLFQWLSSMAGIIIFYLLLLRSFKRIQKIAGQRRDEIKSKSRVN</sequence>
<evidence type="ECO:0000313" key="3">
    <source>
        <dbReference type="Proteomes" id="UP000309016"/>
    </source>
</evidence>
<dbReference type="Proteomes" id="UP000309016">
    <property type="component" value="Chromosome"/>
</dbReference>
<protein>
    <submittedName>
        <fullName evidence="2">Uncharacterized protein</fullName>
    </submittedName>
</protein>
<keyword evidence="1" id="KW-1133">Transmembrane helix</keyword>
<keyword evidence="1" id="KW-0472">Membrane</keyword>
<reference evidence="2 3" key="1">
    <citation type="submission" date="2019-06" db="EMBL/GenBank/DDBJ databases">
        <title>Complete genome sequence of Antarcticibacterium flavum KCTC 52984T from an Antarctic marine sediment.</title>
        <authorList>
            <person name="Lee Y.M."/>
            <person name="Shin S.C."/>
        </authorList>
    </citation>
    <scope>NUCLEOTIDE SEQUENCE [LARGE SCALE GENOMIC DNA]</scope>
    <source>
        <strain evidence="2 3">KCTC 52984</strain>
    </source>
</reference>
<keyword evidence="1" id="KW-0812">Transmembrane</keyword>
<feature type="transmembrane region" description="Helical" evidence="1">
    <location>
        <begin position="53"/>
        <end position="71"/>
    </location>
</feature>
<dbReference type="AlphaFoldDB" id="A0A5B7X5U3"/>
<accession>A0A5B7X5U3</accession>
<dbReference type="RefSeq" id="WP_139067298.1">
    <property type="nucleotide sequence ID" value="NZ_CP040812.1"/>
</dbReference>
<proteinExistence type="predicted"/>
<feature type="transmembrane region" description="Helical" evidence="1">
    <location>
        <begin position="83"/>
        <end position="111"/>
    </location>
</feature>
<feature type="transmembrane region" description="Helical" evidence="1">
    <location>
        <begin position="23"/>
        <end position="41"/>
    </location>
</feature>